<sequence>MVLNVVFMGVVFAVCFAIYYYIAKTSDKCMCPDRLDGKTVIITGGNSGIGKQTALELAKRGARVILACRNKDKGTMAANEITAITDNEDVLCMHCDLASLQSVRMFAQEFCNTEDRLDIIINNAGLLKEHELTEDGYDIVFSSNHLGHFLLTNLLMDKLRENGGGRVINIASDMYMFGKINLENLNHNSDRTQAYSNTKLCNVLFTHHLSKITKGTGVSTFSLHPGMINSDMKRNWYGWLRAIEPMVSILFMKPVEHSIHTPVHCCVAPNLEQYSGSYFKGCTPRWVLPFARDDVVAKGLWEKSERMVGLARRKSYVENVRAVRESSSRQRSFGMM</sequence>
<keyword evidence="4" id="KW-1185">Reference proteome</keyword>
<dbReference type="PRINTS" id="PR00080">
    <property type="entry name" value="SDRFAMILY"/>
</dbReference>
<dbReference type="Gene3D" id="3.40.50.720">
    <property type="entry name" value="NAD(P)-binding Rossmann-like Domain"/>
    <property type="match status" value="1"/>
</dbReference>
<comment type="similarity">
    <text evidence="2">Belongs to the short-chain dehydrogenases/reductases (SDR) family.</text>
</comment>
<proteinExistence type="inferred from homology"/>
<accession>A0ABM0GY26</accession>
<keyword evidence="1" id="KW-0560">Oxidoreductase</keyword>
<keyword evidence="3" id="KW-0472">Membrane</keyword>
<feature type="transmembrane region" description="Helical" evidence="3">
    <location>
        <begin position="6"/>
        <end position="22"/>
    </location>
</feature>
<dbReference type="PANTHER" id="PTHR43157">
    <property type="entry name" value="PHOSPHATIDYLINOSITOL-GLYCAN BIOSYNTHESIS CLASS F PROTEIN-RELATED"/>
    <property type="match status" value="1"/>
</dbReference>
<evidence type="ECO:0000313" key="4">
    <source>
        <dbReference type="Proteomes" id="UP000694865"/>
    </source>
</evidence>
<reference evidence="5" key="1">
    <citation type="submission" date="2025-08" db="UniProtKB">
        <authorList>
            <consortium name="RefSeq"/>
        </authorList>
    </citation>
    <scope>IDENTIFICATION</scope>
    <source>
        <tissue evidence="5">Testes</tissue>
    </source>
</reference>
<keyword evidence="3" id="KW-1133">Transmembrane helix</keyword>
<dbReference type="PANTHER" id="PTHR43157:SF31">
    <property type="entry name" value="PHOSPHATIDYLINOSITOL-GLYCAN BIOSYNTHESIS CLASS F PROTEIN"/>
    <property type="match status" value="1"/>
</dbReference>
<evidence type="ECO:0000256" key="3">
    <source>
        <dbReference type="SAM" id="Phobius"/>
    </source>
</evidence>
<dbReference type="RefSeq" id="XP_002739902.1">
    <property type="nucleotide sequence ID" value="XM_002739856.2"/>
</dbReference>
<gene>
    <name evidence="5" type="primary">LOC100376595</name>
</gene>
<protein>
    <submittedName>
        <fullName evidence="5">Retinol dehydrogenase 11-like</fullName>
    </submittedName>
</protein>
<evidence type="ECO:0000313" key="5">
    <source>
        <dbReference type="RefSeq" id="XP_002739902.1"/>
    </source>
</evidence>
<organism evidence="4 5">
    <name type="scientific">Saccoglossus kowalevskii</name>
    <name type="common">Acorn worm</name>
    <dbReference type="NCBI Taxonomy" id="10224"/>
    <lineage>
        <taxon>Eukaryota</taxon>
        <taxon>Metazoa</taxon>
        <taxon>Hemichordata</taxon>
        <taxon>Enteropneusta</taxon>
        <taxon>Harrimaniidae</taxon>
        <taxon>Saccoglossus</taxon>
    </lineage>
</organism>
<name>A0ABM0GY26_SACKO</name>
<evidence type="ECO:0000256" key="2">
    <source>
        <dbReference type="RuleBase" id="RU000363"/>
    </source>
</evidence>
<evidence type="ECO:0000256" key="1">
    <source>
        <dbReference type="ARBA" id="ARBA00023002"/>
    </source>
</evidence>
<dbReference type="Proteomes" id="UP000694865">
    <property type="component" value="Unplaced"/>
</dbReference>
<dbReference type="InterPro" id="IPR036291">
    <property type="entry name" value="NAD(P)-bd_dom_sf"/>
</dbReference>
<keyword evidence="3" id="KW-0812">Transmembrane</keyword>
<dbReference type="Pfam" id="PF00106">
    <property type="entry name" value="adh_short"/>
    <property type="match status" value="1"/>
</dbReference>
<dbReference type="InterPro" id="IPR002347">
    <property type="entry name" value="SDR_fam"/>
</dbReference>
<dbReference type="PRINTS" id="PR00081">
    <property type="entry name" value="GDHRDH"/>
</dbReference>
<dbReference type="SUPFAM" id="SSF51735">
    <property type="entry name" value="NAD(P)-binding Rossmann-fold domains"/>
    <property type="match status" value="1"/>
</dbReference>
<dbReference type="GeneID" id="100376595"/>